<comment type="caution">
    <text evidence="3">The sequence shown here is derived from an EMBL/GenBank/DDBJ whole genome shotgun (WGS) entry which is preliminary data.</text>
</comment>
<feature type="compositionally biased region" description="Low complexity" evidence="1">
    <location>
        <begin position="3196"/>
        <end position="3206"/>
    </location>
</feature>
<feature type="compositionally biased region" description="Low complexity" evidence="1">
    <location>
        <begin position="1853"/>
        <end position="1870"/>
    </location>
</feature>
<feature type="compositionally biased region" description="Low complexity" evidence="1">
    <location>
        <begin position="1001"/>
        <end position="1025"/>
    </location>
</feature>
<dbReference type="InterPro" id="IPR052208">
    <property type="entry name" value="DmX-like/RAVE_component"/>
</dbReference>
<feature type="region of interest" description="Disordered" evidence="1">
    <location>
        <begin position="272"/>
        <end position="300"/>
    </location>
</feature>
<feature type="region of interest" description="Disordered" evidence="1">
    <location>
        <begin position="2834"/>
        <end position="2977"/>
    </location>
</feature>
<dbReference type="EMBL" id="BSDZ01000102">
    <property type="protein sequence ID" value="GLI71121.1"/>
    <property type="molecule type" value="Genomic_DNA"/>
</dbReference>
<feature type="domain" description="RAVE complex protein Rav1 C-terminal" evidence="2">
    <location>
        <begin position="2434"/>
        <end position="2600"/>
    </location>
</feature>
<dbReference type="InterPro" id="IPR022033">
    <property type="entry name" value="Rav1p_C"/>
</dbReference>
<feature type="compositionally biased region" description="Gly residues" evidence="1">
    <location>
        <begin position="865"/>
        <end position="884"/>
    </location>
</feature>
<feature type="region of interest" description="Disordered" evidence="1">
    <location>
        <begin position="3188"/>
        <end position="3219"/>
    </location>
</feature>
<feature type="region of interest" description="Disordered" evidence="1">
    <location>
        <begin position="1562"/>
        <end position="1581"/>
    </location>
</feature>
<feature type="region of interest" description="Disordered" evidence="1">
    <location>
        <begin position="1607"/>
        <end position="1667"/>
    </location>
</feature>
<feature type="compositionally biased region" description="Low complexity" evidence="1">
    <location>
        <begin position="2198"/>
        <end position="2214"/>
    </location>
</feature>
<feature type="compositionally biased region" description="Low complexity" evidence="1">
    <location>
        <begin position="2851"/>
        <end position="2881"/>
    </location>
</feature>
<feature type="region of interest" description="Disordered" evidence="1">
    <location>
        <begin position="1837"/>
        <end position="1873"/>
    </location>
</feature>
<organism evidence="3 4">
    <name type="scientific">Volvox africanus</name>
    <dbReference type="NCBI Taxonomy" id="51714"/>
    <lineage>
        <taxon>Eukaryota</taxon>
        <taxon>Viridiplantae</taxon>
        <taxon>Chlorophyta</taxon>
        <taxon>core chlorophytes</taxon>
        <taxon>Chlorophyceae</taxon>
        <taxon>CS clade</taxon>
        <taxon>Chlamydomonadales</taxon>
        <taxon>Volvocaceae</taxon>
        <taxon>Volvox</taxon>
    </lineage>
</organism>
<feature type="compositionally biased region" description="Polar residues" evidence="1">
    <location>
        <begin position="1626"/>
        <end position="1650"/>
    </location>
</feature>
<feature type="region of interest" description="Disordered" evidence="1">
    <location>
        <begin position="865"/>
        <end position="906"/>
    </location>
</feature>
<feature type="compositionally biased region" description="Gly residues" evidence="1">
    <location>
        <begin position="280"/>
        <end position="295"/>
    </location>
</feature>
<reference evidence="3 4" key="1">
    <citation type="journal article" date="2023" name="IScience">
        <title>Expanded male sex-determining region conserved during the evolution of homothallism in the green alga Volvox.</title>
        <authorList>
            <person name="Yamamoto K."/>
            <person name="Matsuzaki R."/>
            <person name="Mahakham W."/>
            <person name="Heman W."/>
            <person name="Sekimoto H."/>
            <person name="Kawachi M."/>
            <person name="Minakuchi Y."/>
            <person name="Toyoda A."/>
            <person name="Nozaki H."/>
        </authorList>
    </citation>
    <scope>NUCLEOTIDE SEQUENCE [LARGE SCALE GENOMIC DNA]</scope>
    <source>
        <strain evidence="3 4">NIES-4468</strain>
    </source>
</reference>
<dbReference type="PANTHER" id="PTHR13950">
    <property type="entry name" value="RABCONNECTIN-RELATED"/>
    <property type="match status" value="1"/>
</dbReference>
<feature type="compositionally biased region" description="Polar residues" evidence="1">
    <location>
        <begin position="2920"/>
        <end position="2936"/>
    </location>
</feature>
<feature type="region of interest" description="Disordered" evidence="1">
    <location>
        <begin position="2992"/>
        <end position="3015"/>
    </location>
</feature>
<feature type="non-terminal residue" evidence="3">
    <location>
        <position position="3273"/>
    </location>
</feature>
<feature type="compositionally biased region" description="Low complexity" evidence="1">
    <location>
        <begin position="2767"/>
        <end position="2784"/>
    </location>
</feature>
<feature type="compositionally biased region" description="Gly residues" evidence="1">
    <location>
        <begin position="332"/>
        <end position="351"/>
    </location>
</feature>
<sequence length="3273" mass="328045">MEEIRFTARVLSRTLGPPCSNIVTFCVEGHLGITYCAYAVSDGAIIVQQSLQPALAAQSGGAAGTPAASGSGGSSTAASPASFSSPSPSLGQFAPVLLIDGVALDHGADCFGRVCWGGGPEALLAAATKQHVYIFSLKPFFQGPAAHLPSRVVPSLPLPSTAFALSGLYRTAMPATALDFTQSARGLLLTDSGNNVTMLRLVVKETLGTNQRSQAPMAAAAAAAAVQFSVQEAWRVRADATHTLASASLDCYSPCATTAAVAAASGGPHKVTIWWPSQPGSGGGGGEASSGGGAHHGTSPAVGAEIVRHPVRVLSMDWSPPLAGLRSAAAAAGGGSGHGPNPGSAHGGANGPGSSASATGGAAASAHSQHLAAAPAAPSTAPALMTLGADWVIRIYVEVVMQNMLPPDVASSATAAGGPPLSMSQFCLTLVIEPPGLSLTPSSRPGMRACWARPLLGGSGIADAVDATARVAAAAAVTAAELEGSKDAASPPIGNGGEGPTSGEREGACSSGGGSRLQWIVASVGILASDEGDSQDPASGPALLDEAVCVWAVDGLSAVVLSGLPRGSVSSAKTTASPKAVLWGLEHRSVAWLQPGKLLPSVTAALRPGDYAICAYVTYPGGMPLLQTADSCIGMQGAYAEVRSYEISPAATTTPGGVAHTATFLRVTGVARQAMTGSPETISTMLVHPAADVALIRDRTGGVALWSLTPLCELPICVAPAAVSARRVLLASPGQLAAVAWLSCCSRTPSKPQEIDGGGGIGGDGDYMLAYAACIHGDRLLVYAVSLPCTTAVAEGVVPNAATWGATFLAEVLRVELPPGVGAVRALYEVSYDTTAAVPYATSTLVALGSRVNVWAPVAMRPGGSNGSGGGAAARGGSSGGGAMEIGTAPSYDLDPGSQHTHRHSPPQDVWLTWRLAIKPPCPTTGFRSVELVLQHVDDLAGALTTTHGSVDAAVMNSTAGPFAPERIAGSQWPGIPRTSAIVSCCCTSLPTPIDADIVASSSSSSDTCSSAGDASNSNSSNSNSTRGRSRVPCLMSGTSDGRVQFWRPATAAEVLPDGNSRGGNAAGMELVQSLPCGFRRRSSSGSGGETVDGGGRDCSGHAAAAGMVVAVALDDISGYAAAATTCGDGEEEEALYIWRLREDAVESDADGSTSAAATFGRFDLEDIVPVYDTVSALSWLAAAGLSACLAVGYASGRVALLVRDRGGGWEQVASYWGAAAVAAFGSPRGGAIAMAAGNHLLCFSNKLDCRDGEQRPEPTIAEVAADAAGPLPPYHPGVVHALVAKGKLATACHVLRRLLNWLRNAADHRSSVGGAASGGACGGLDGSANRIVRPPMGRLPLVIGLSELLGDGLVTSRGLGAFQLALTAPVLAAAAANSGATTDAAGVLHAAAAAAVPYSVIAHGDGGGSRVDDPSAPLRPLIPANRSGSEGVAMSVSMGRLALGTNGTSGSTIASTTVPMVQAVPMLRPRPEVSSVSGSSLETGVLDMSAFGDFGGANAGAAAVAAPPPPLSESSRYGALGVRGTAGVATAPPRPESPPRRLALETGTLDMSAFSSFDAFTAAGSRDNPPPPPPASAYDTGLLDMSAFGDFIPKSSGTEAVAVAAAALPPPPPSPPPPHPPSPLSTLQTGQPDISSFNGFTLSSATTVSPMPPPHQPQNPWPSALHTGMLDLSAFGDFGIGRSGTCAPDPVPHLPPQDSLWSSPPSAAHSKSSPAFPQAARRADVLDGTVPDPARSIPISVASVQQLYPTPPMASSPQPGLHTGMLDMSAFSDFAGGGFGGSGLTVPPPPPPPPMPPPPPPPSPLPQQTSDPMLSGMLDMSAFGDFSGFAVLQEPEDKNATDPGVSGGDVTSSNIPSSSADPSNSALASTSGVQLPVSGPHVGAVPYAVHTTAAGTASVRTHATAFAYPPPPLRSVLQTGAISDPLSNMSAGNAEVKAAALTPMVSTVTSQTFAAAAAAGPSTAPSNRTASSSLLFTPAATPLITPMVSHNRFVPSGGGGGGDQFGAAVSACFGGENGDDADRSMIIFPRVLEPATLPDPTLPELLLTAAEVAQLHRLLGQNPPSKSPYTGGTEALTGEAEGNAGIEPDVTVVDAVVALTALGLLPDDGGELCRLAAALSRKSVDQLAPSVATTLGVAAGTTDVTVGLDYPARVFLIQARLAAEGAAAALAAESGKDDGAFAAAVSQLFRPVSVSRATPSTADTPAPAAAGSSAAGGGGGGGANLNNFGDGGSGVAMSGLHRKPSGRSGLPLPPATAGGGADAAASSSSRGCSFAFTARASGSVTKSAMSYGQLSHAGGGPPGGFRTNSSTVNRSRSVLSVMSFLSFSSMPESVYGTQASGIGAAEEGGHSWWRLCGLMPGLSMHSCMTALASGSQAQLLEAVLPTVPWVAAADDEAAATPDSRITGMMAGGGGNAGLGPGLGGGHSGPPRPALSWPLMRKVGAGFWLADPRAVREQAEALAKAQYARRKEPYDCALLYLALGRKALLISLFRQSSNLKVADFLLRDFSHEEPRRSAAKNAFALLGQHRYELAAAFFILAGQQYDAVSVLVRERRDPQLALLVTRLLDPHGIAPGGPLARRLIEQELMPLARASGDPCAVATLEMLAGEPVRAVLQLIDPRGDGTAALSAGGGGGGGGGKSQLGFDAVALDYCMRIGVQYLSGKPVPSSTCRALRRLALRTSRALEAAGLAAAALEALLVAAALRPAVATDSGAGEKLGTLQPLPPALARRYSRLVAACLSFGLSDVQKRLQQVTDDSAPLPPPLCSSGSGSTTGGAAARAAPEWQQEALEALAAATAAGGALPGPPIDELAVLRLLGRHLNALRRVRQQPLVPPNLLMPRPPPLRTVQGARAPPQAAMAAAGSSDSSGGSRRVSGSSNPHPQAPSAHYSASVGAGGSPPYPPHPGPSVAAAAAAVAAQTQPPLHQMQRLGQQPPNTFPPMPMHTLEAAAAAGVPGPPSPPSQLPPHPGSGGSSRQAFYASATAAAIPPNAGITMTRGRSSHGGSAAVDHASRESSANSLGGLMMLPLHSGLDASAAGTTGQRVAVPPLAGRHPSMPPSPMSYTSISGASDGGRKGEGVPLRSPSGWGPFEAPWDVLAVEGDRCRSIVVPRGRVPDEDGQLPFAVATAKSGLVGGLLGPPALLPPSKAAGPSSLFMGLMQSVLHHVRWTPDPWAMMSGGYTDDAAAGGAGGSGATTGADPAADGGAPPPPSYGGVGGLGGGSGPGSVWATSTCALASHPERDIYISGSNGQLVYQWRYGEHSSHSAYVPCLE</sequence>
<feature type="region of interest" description="Disordered" evidence="1">
    <location>
        <begin position="328"/>
        <end position="363"/>
    </location>
</feature>
<feature type="compositionally biased region" description="Low complexity" evidence="1">
    <location>
        <begin position="1703"/>
        <end position="1716"/>
    </location>
</feature>
<feature type="compositionally biased region" description="Pro residues" evidence="1">
    <location>
        <begin position="1609"/>
        <end position="1624"/>
    </location>
</feature>
<feature type="compositionally biased region" description="Low complexity" evidence="1">
    <location>
        <begin position="352"/>
        <end position="363"/>
    </location>
</feature>
<accession>A0ABQ5SPS6</accession>
<feature type="compositionally biased region" description="Pro residues" evidence="1">
    <location>
        <begin position="1651"/>
        <end position="1661"/>
    </location>
</feature>
<dbReference type="PANTHER" id="PTHR13950:SF9">
    <property type="entry name" value="RABCONNECTIN-3A"/>
    <property type="match status" value="1"/>
</dbReference>
<feature type="compositionally biased region" description="Pro residues" evidence="1">
    <location>
        <begin position="1787"/>
        <end position="1806"/>
    </location>
</feature>
<feature type="compositionally biased region" description="Low complexity" evidence="1">
    <location>
        <begin position="2908"/>
        <end position="2919"/>
    </location>
</feature>
<evidence type="ECO:0000256" key="1">
    <source>
        <dbReference type="SAM" id="MobiDB-lite"/>
    </source>
</evidence>
<feature type="region of interest" description="Disordered" evidence="1">
    <location>
        <begin position="484"/>
        <end position="513"/>
    </location>
</feature>
<evidence type="ECO:0000259" key="2">
    <source>
        <dbReference type="Pfam" id="PF12234"/>
    </source>
</evidence>
<feature type="compositionally biased region" description="Pro residues" evidence="1">
    <location>
        <begin position="2956"/>
        <end position="2969"/>
    </location>
</feature>
<feature type="region of interest" description="Disordered" evidence="1">
    <location>
        <begin position="2757"/>
        <end position="2784"/>
    </location>
</feature>
<dbReference type="Pfam" id="PF12234">
    <property type="entry name" value="Rav1p_C"/>
    <property type="match status" value="1"/>
</dbReference>
<dbReference type="Proteomes" id="UP001165090">
    <property type="component" value="Unassembled WGS sequence"/>
</dbReference>
<name>A0ABQ5SPS6_9CHLO</name>
<feature type="region of interest" description="Disordered" evidence="1">
    <location>
        <begin position="2236"/>
        <end position="2264"/>
    </location>
</feature>
<feature type="compositionally biased region" description="Low complexity" evidence="1">
    <location>
        <begin position="2071"/>
        <end position="2080"/>
    </location>
</feature>
<feature type="region of interest" description="Disordered" evidence="1">
    <location>
        <begin position="1751"/>
        <end position="1819"/>
    </location>
</feature>
<keyword evidence="4" id="KW-1185">Reference proteome</keyword>
<protein>
    <recommendedName>
        <fullName evidence="2">RAVE complex protein Rav1 C-terminal domain-containing protein</fullName>
    </recommendedName>
</protein>
<evidence type="ECO:0000313" key="3">
    <source>
        <dbReference type="EMBL" id="GLI71121.1"/>
    </source>
</evidence>
<feature type="region of interest" description="Disordered" evidence="1">
    <location>
        <begin position="1001"/>
        <end position="1034"/>
    </location>
</feature>
<feature type="region of interest" description="Disordered" evidence="1">
    <location>
        <begin position="2197"/>
        <end position="2218"/>
    </location>
</feature>
<proteinExistence type="predicted"/>
<feature type="region of interest" description="Disordered" evidence="1">
    <location>
        <begin position="2061"/>
        <end position="2080"/>
    </location>
</feature>
<gene>
    <name evidence="3" type="ORF">VaNZ11_016190</name>
</gene>
<feature type="region of interest" description="Disordered" evidence="1">
    <location>
        <begin position="1682"/>
        <end position="1722"/>
    </location>
</feature>
<feature type="region of interest" description="Disordered" evidence="1">
    <location>
        <begin position="3066"/>
        <end position="3085"/>
    </location>
</feature>
<evidence type="ECO:0000313" key="4">
    <source>
        <dbReference type="Proteomes" id="UP001165090"/>
    </source>
</evidence>